<sequence length="151" mass="15110">MRRVTSLPHPAPGTSLLAPTGAADPHLGRRRAGAVAATLTAGVACFQLALAAGAPWGRLAWGGVHAGVLPDGYRLASAASALTYAALTVVAGTGLLPAAPRRAVLTGAAALMGVGTVLNLASPSLPERLLWTPVAAALAVTFWRARPAPAR</sequence>
<keyword evidence="4" id="KW-1185">Reference proteome</keyword>
<evidence type="ECO:0000256" key="2">
    <source>
        <dbReference type="SAM" id="Phobius"/>
    </source>
</evidence>
<evidence type="ECO:0000313" key="3">
    <source>
        <dbReference type="EMBL" id="GAA4660159.1"/>
    </source>
</evidence>
<gene>
    <name evidence="3" type="ORF">GCM10023225_33630</name>
</gene>
<feature type="transmembrane region" description="Helical" evidence="2">
    <location>
        <begin position="103"/>
        <end position="122"/>
    </location>
</feature>
<evidence type="ECO:0008006" key="5">
    <source>
        <dbReference type="Google" id="ProtNLM"/>
    </source>
</evidence>
<feature type="transmembrane region" description="Helical" evidence="2">
    <location>
        <begin position="76"/>
        <end position="96"/>
    </location>
</feature>
<dbReference type="EMBL" id="BAABIL010000684">
    <property type="protein sequence ID" value="GAA4660159.1"/>
    <property type="molecule type" value="Genomic_DNA"/>
</dbReference>
<name>A0ABP8VDP9_9ACTN</name>
<keyword evidence="2" id="KW-1133">Transmembrane helix</keyword>
<comment type="caution">
    <text evidence="3">The sequence shown here is derived from an EMBL/GenBank/DDBJ whole genome shotgun (WGS) entry which is preliminary data.</text>
</comment>
<organism evidence="3 4">
    <name type="scientific">Kineococcus glutinatus</name>
    <dbReference type="NCBI Taxonomy" id="1070872"/>
    <lineage>
        <taxon>Bacteria</taxon>
        <taxon>Bacillati</taxon>
        <taxon>Actinomycetota</taxon>
        <taxon>Actinomycetes</taxon>
        <taxon>Kineosporiales</taxon>
        <taxon>Kineosporiaceae</taxon>
        <taxon>Kineococcus</taxon>
    </lineage>
</organism>
<evidence type="ECO:0000313" key="4">
    <source>
        <dbReference type="Proteomes" id="UP001501195"/>
    </source>
</evidence>
<evidence type="ECO:0000256" key="1">
    <source>
        <dbReference type="SAM" id="MobiDB-lite"/>
    </source>
</evidence>
<accession>A0ABP8VDP9</accession>
<keyword evidence="2" id="KW-0472">Membrane</keyword>
<feature type="region of interest" description="Disordered" evidence="1">
    <location>
        <begin position="1"/>
        <end position="23"/>
    </location>
</feature>
<keyword evidence="2" id="KW-0812">Transmembrane</keyword>
<feature type="transmembrane region" description="Helical" evidence="2">
    <location>
        <begin position="34"/>
        <end position="56"/>
    </location>
</feature>
<dbReference type="Proteomes" id="UP001501195">
    <property type="component" value="Unassembled WGS sequence"/>
</dbReference>
<protein>
    <recommendedName>
        <fullName evidence="5">Integral membrane protein</fullName>
    </recommendedName>
</protein>
<proteinExistence type="predicted"/>
<reference evidence="4" key="1">
    <citation type="journal article" date="2019" name="Int. J. Syst. Evol. Microbiol.">
        <title>The Global Catalogue of Microorganisms (GCM) 10K type strain sequencing project: providing services to taxonomists for standard genome sequencing and annotation.</title>
        <authorList>
            <consortium name="The Broad Institute Genomics Platform"/>
            <consortium name="The Broad Institute Genome Sequencing Center for Infectious Disease"/>
            <person name="Wu L."/>
            <person name="Ma J."/>
        </authorList>
    </citation>
    <scope>NUCLEOTIDE SEQUENCE [LARGE SCALE GENOMIC DNA]</scope>
    <source>
        <strain evidence="4">JCM 18126</strain>
    </source>
</reference>